<protein>
    <recommendedName>
        <fullName evidence="3">DUF4198 domain-containing protein</fullName>
    </recommendedName>
</protein>
<evidence type="ECO:0000313" key="2">
    <source>
        <dbReference type="Proteomes" id="UP000837932"/>
    </source>
</evidence>
<gene>
    <name evidence="1" type="ORF">EMA8858_00197</name>
</gene>
<dbReference type="Proteomes" id="UP000837932">
    <property type="component" value="Unassembled WGS sequence"/>
</dbReference>
<dbReference type="Pfam" id="PF10670">
    <property type="entry name" value="DUF4198"/>
    <property type="match status" value="1"/>
</dbReference>
<keyword evidence="2" id="KW-1185">Reference proteome</keyword>
<accession>A0ABM9AK12</accession>
<comment type="caution">
    <text evidence="1">The sequence shown here is derived from an EMBL/GenBank/DDBJ whole genome shotgun (WGS) entry which is preliminary data.</text>
</comment>
<evidence type="ECO:0008006" key="3">
    <source>
        <dbReference type="Google" id="ProtNLM"/>
    </source>
</evidence>
<evidence type="ECO:0000313" key="1">
    <source>
        <dbReference type="EMBL" id="CAH0994090.1"/>
    </source>
</evidence>
<proteinExistence type="predicted"/>
<dbReference type="InterPro" id="IPR019613">
    <property type="entry name" value="DUF4198"/>
</dbReference>
<reference evidence="1" key="1">
    <citation type="submission" date="2021-12" db="EMBL/GenBank/DDBJ databases">
        <authorList>
            <person name="Rodrigo-Torres L."/>
            <person name="Arahal R. D."/>
            <person name="Lucena T."/>
        </authorList>
    </citation>
    <scope>NUCLEOTIDE SEQUENCE</scope>
    <source>
        <strain evidence="1">CECT 8858</strain>
    </source>
</reference>
<dbReference type="EMBL" id="CAKLPY010000001">
    <property type="protein sequence ID" value="CAH0994090.1"/>
    <property type="molecule type" value="Genomic_DNA"/>
</dbReference>
<sequence length="269" mass="31186">MILTIQNMKKVSIILALLVVSLITFAHEFWLEPQKFLLSIGEKINFRVFVGENFTGEEVDFSKFEVAKFSIYSSKGEESIKGKLTEQNLSDFLKFDAEGNHLIAFNNTNKHIELEADKFNEYLKDDGLDNVLLFRKTNKQLKKRGTEEYQRCVKTLLQVENVHDETYRINTGMKLEIIPEQNPYLSDKSLTFKVLFDNKPLKNALVVVWQKGIEKSNKRNFRSDADGKITFVFEPKGIWMVSAVNMVPHSNPKEADWQSYWGSYTFGFN</sequence>
<name>A0ABM9AK12_9BACT</name>
<organism evidence="1 2">
    <name type="scientific">Emticicia aquatica</name>
    <dbReference type="NCBI Taxonomy" id="1681835"/>
    <lineage>
        <taxon>Bacteria</taxon>
        <taxon>Pseudomonadati</taxon>
        <taxon>Bacteroidota</taxon>
        <taxon>Cytophagia</taxon>
        <taxon>Cytophagales</taxon>
        <taxon>Leadbetterellaceae</taxon>
        <taxon>Emticicia</taxon>
    </lineage>
</organism>